<dbReference type="EC" id="3.6.1.7" evidence="2 6"/>
<evidence type="ECO:0000259" key="8">
    <source>
        <dbReference type="PROSITE" id="PS51160"/>
    </source>
</evidence>
<dbReference type="AlphaFoldDB" id="A0A652NE65"/>
<feature type="domain" description="Acylphosphatase-like" evidence="8">
    <location>
        <begin position="3"/>
        <end position="90"/>
    </location>
</feature>
<sequence>MKSIEISVYGMVQGVGFRWFTQSTAQQHDIVGWVSNQPDGSVKIQAQGEESDLSIFLTILKQGSGFYSRVDKITTTPISEFVASNFAIRR</sequence>
<evidence type="ECO:0000313" key="9">
    <source>
        <dbReference type="EMBL" id="TYC46456.1"/>
    </source>
</evidence>
<dbReference type="PRINTS" id="PR00112">
    <property type="entry name" value="ACYLPHPHTASE"/>
</dbReference>
<accession>A0A652NE65</accession>
<dbReference type="RefSeq" id="WP_148605797.1">
    <property type="nucleotide sequence ID" value="NZ_BSUV01000001.1"/>
</dbReference>
<dbReference type="EMBL" id="SDGY01000002">
    <property type="protein sequence ID" value="TYC46456.1"/>
    <property type="molecule type" value="Genomic_DNA"/>
</dbReference>
<dbReference type="InterPro" id="IPR020456">
    <property type="entry name" value="Acylphosphatase"/>
</dbReference>
<keyword evidence="10" id="KW-1185">Reference proteome</keyword>
<keyword evidence="4 6" id="KW-0378">Hydrolase</keyword>
<comment type="similarity">
    <text evidence="1 7">Belongs to the acylphosphatase family.</text>
</comment>
<dbReference type="PROSITE" id="PS00150">
    <property type="entry name" value="ACYLPHOSPHATASE_1"/>
    <property type="match status" value="1"/>
</dbReference>
<organism evidence="9 10">
    <name type="scientific">Leuconostoc litchii</name>
    <dbReference type="NCBI Taxonomy" id="1981069"/>
    <lineage>
        <taxon>Bacteria</taxon>
        <taxon>Bacillati</taxon>
        <taxon>Bacillota</taxon>
        <taxon>Bacilli</taxon>
        <taxon>Lactobacillales</taxon>
        <taxon>Lactobacillaceae</taxon>
        <taxon>Leuconostoc</taxon>
    </lineage>
</organism>
<comment type="caution">
    <text evidence="9">The sequence shown here is derived from an EMBL/GenBank/DDBJ whole genome shotgun (WGS) entry which is preliminary data.</text>
</comment>
<reference evidence="9 10" key="1">
    <citation type="submission" date="2019-01" db="EMBL/GenBank/DDBJ databases">
        <title>Leuconostoc litchii sp. nov., a novel lactic acid bacterium isolated from lychee.</title>
        <authorList>
            <person name="Wang L.-T."/>
        </authorList>
    </citation>
    <scope>NUCLEOTIDE SEQUENCE [LARGE SCALE GENOMIC DNA]</scope>
    <source>
        <strain evidence="9 10">MB7</strain>
    </source>
</reference>
<proteinExistence type="inferred from homology"/>
<dbReference type="InterPro" id="IPR017968">
    <property type="entry name" value="Acylphosphatase_CS"/>
</dbReference>
<dbReference type="PROSITE" id="PS51160">
    <property type="entry name" value="ACYLPHOSPHATASE_3"/>
    <property type="match status" value="1"/>
</dbReference>
<dbReference type="Proteomes" id="UP000442244">
    <property type="component" value="Unassembled WGS sequence"/>
</dbReference>
<evidence type="ECO:0000256" key="4">
    <source>
        <dbReference type="ARBA" id="ARBA00022801"/>
    </source>
</evidence>
<evidence type="ECO:0000256" key="1">
    <source>
        <dbReference type="ARBA" id="ARBA00005614"/>
    </source>
</evidence>
<feature type="active site" evidence="6">
    <location>
        <position position="18"/>
    </location>
</feature>
<name>A0A652NE65_9LACO</name>
<dbReference type="SUPFAM" id="SSF54975">
    <property type="entry name" value="Acylphosphatase/BLUF domain-like"/>
    <property type="match status" value="1"/>
</dbReference>
<dbReference type="InterPro" id="IPR001792">
    <property type="entry name" value="Acylphosphatase-like_dom"/>
</dbReference>
<dbReference type="GO" id="GO:0003998">
    <property type="term" value="F:acylphosphatase activity"/>
    <property type="evidence" value="ECO:0007669"/>
    <property type="project" value="UniProtKB-EC"/>
</dbReference>
<feature type="active site" evidence="6">
    <location>
        <position position="36"/>
    </location>
</feature>
<protein>
    <recommendedName>
        <fullName evidence="3 6">acylphosphatase</fullName>
        <ecNumber evidence="2 6">3.6.1.7</ecNumber>
    </recommendedName>
</protein>
<dbReference type="PANTHER" id="PTHR10029">
    <property type="entry name" value="ACYLPHOSPHATASE"/>
    <property type="match status" value="1"/>
</dbReference>
<evidence type="ECO:0000256" key="3">
    <source>
        <dbReference type="ARBA" id="ARBA00015991"/>
    </source>
</evidence>
<dbReference type="Pfam" id="PF00708">
    <property type="entry name" value="Acylphosphatase"/>
    <property type="match status" value="1"/>
</dbReference>
<dbReference type="OrthoDB" id="9808093at2"/>
<evidence type="ECO:0000256" key="6">
    <source>
        <dbReference type="PROSITE-ProRule" id="PRU00520"/>
    </source>
</evidence>
<dbReference type="Gene3D" id="3.30.70.100">
    <property type="match status" value="1"/>
</dbReference>
<dbReference type="PANTHER" id="PTHR10029:SF3">
    <property type="entry name" value="ACYLPHOSPHATASE-RELATED"/>
    <property type="match status" value="1"/>
</dbReference>
<dbReference type="InterPro" id="IPR036046">
    <property type="entry name" value="Acylphosphatase-like_dom_sf"/>
</dbReference>
<evidence type="ECO:0000313" key="10">
    <source>
        <dbReference type="Proteomes" id="UP000442244"/>
    </source>
</evidence>
<evidence type="ECO:0000256" key="5">
    <source>
        <dbReference type="ARBA" id="ARBA00047645"/>
    </source>
</evidence>
<comment type="catalytic activity">
    <reaction evidence="5 6">
        <text>an acyl phosphate + H2O = a carboxylate + phosphate + H(+)</text>
        <dbReference type="Rhea" id="RHEA:14965"/>
        <dbReference type="ChEBI" id="CHEBI:15377"/>
        <dbReference type="ChEBI" id="CHEBI:15378"/>
        <dbReference type="ChEBI" id="CHEBI:29067"/>
        <dbReference type="ChEBI" id="CHEBI:43474"/>
        <dbReference type="ChEBI" id="CHEBI:59918"/>
        <dbReference type="EC" id="3.6.1.7"/>
    </reaction>
</comment>
<evidence type="ECO:0000256" key="7">
    <source>
        <dbReference type="RuleBase" id="RU004168"/>
    </source>
</evidence>
<gene>
    <name evidence="9" type="ORF">ESZ47_06285</name>
</gene>
<evidence type="ECO:0000256" key="2">
    <source>
        <dbReference type="ARBA" id="ARBA00012150"/>
    </source>
</evidence>